<evidence type="ECO:0000256" key="1">
    <source>
        <dbReference type="SAM" id="MobiDB-lite"/>
    </source>
</evidence>
<evidence type="ECO:0000313" key="3">
    <source>
        <dbReference type="Proteomes" id="UP000198860"/>
    </source>
</evidence>
<accession>A0A1H0E120</accession>
<feature type="compositionally biased region" description="Low complexity" evidence="1">
    <location>
        <begin position="17"/>
        <end position="26"/>
    </location>
</feature>
<gene>
    <name evidence="2" type="ORF">SAMN05421677_10162</name>
</gene>
<dbReference type="Proteomes" id="UP000198860">
    <property type="component" value="Unassembled WGS sequence"/>
</dbReference>
<evidence type="ECO:0000313" key="2">
    <source>
        <dbReference type="EMBL" id="SDN76059.1"/>
    </source>
</evidence>
<reference evidence="3" key="1">
    <citation type="submission" date="2016-10" db="EMBL/GenBank/DDBJ databases">
        <authorList>
            <person name="Varghese N."/>
            <person name="Submissions S."/>
        </authorList>
    </citation>
    <scope>NUCLEOTIDE SEQUENCE [LARGE SCALE GENOMIC DNA]</scope>
    <source>
        <strain evidence="3">CGMCC 1.3703</strain>
    </source>
</reference>
<name>A0A1H0E120_HALAD</name>
<dbReference type="AlphaFoldDB" id="A0A1H0E120"/>
<keyword evidence="3" id="KW-1185">Reference proteome</keyword>
<sequence length="38" mass="4572">MKKPKNPIEREKEMEQEQQLMQAMNESYQSGSKKEDSR</sequence>
<organism evidence="2 3">
    <name type="scientific">Halobacillus aidingensis</name>
    <dbReference type="NCBI Taxonomy" id="240303"/>
    <lineage>
        <taxon>Bacteria</taxon>
        <taxon>Bacillati</taxon>
        <taxon>Bacillota</taxon>
        <taxon>Bacilli</taxon>
        <taxon>Bacillales</taxon>
        <taxon>Bacillaceae</taxon>
        <taxon>Halobacillus</taxon>
    </lineage>
</organism>
<feature type="compositionally biased region" description="Basic and acidic residues" evidence="1">
    <location>
        <begin position="1"/>
        <end position="15"/>
    </location>
</feature>
<proteinExistence type="predicted"/>
<protein>
    <submittedName>
        <fullName evidence="2">Uncharacterized protein</fullName>
    </submittedName>
</protein>
<dbReference type="EMBL" id="FNIZ01000001">
    <property type="protein sequence ID" value="SDN76059.1"/>
    <property type="molecule type" value="Genomic_DNA"/>
</dbReference>
<feature type="region of interest" description="Disordered" evidence="1">
    <location>
        <begin position="1"/>
        <end position="38"/>
    </location>
</feature>